<dbReference type="PANTHER" id="PTHR42985:SF40">
    <property type="entry name" value="LD47995P-RELATED"/>
    <property type="match status" value="1"/>
</dbReference>
<proteinExistence type="inferred from homology"/>
<feature type="transmembrane region" description="Helical" evidence="12">
    <location>
        <begin position="50"/>
        <end position="70"/>
    </location>
</feature>
<evidence type="ECO:0000256" key="5">
    <source>
        <dbReference type="ARBA" id="ARBA00022692"/>
    </source>
</evidence>
<evidence type="ECO:0000256" key="9">
    <source>
        <dbReference type="ARBA" id="ARBA00023136"/>
    </source>
</evidence>
<evidence type="ECO:0000256" key="3">
    <source>
        <dbReference type="ARBA" id="ARBA00022448"/>
    </source>
</evidence>
<evidence type="ECO:0000256" key="8">
    <source>
        <dbReference type="ARBA" id="ARBA00023065"/>
    </source>
</evidence>
<keyword evidence="14" id="KW-1185">Reference proteome</keyword>
<comment type="similarity">
    <text evidence="2 11">Belongs to the sodium:solute symporter (SSF) (TC 2.A.21) family.</text>
</comment>
<dbReference type="Pfam" id="PF00474">
    <property type="entry name" value="SSF"/>
    <property type="match status" value="1"/>
</dbReference>
<dbReference type="STRING" id="151549.A0A4C1XU93"/>
<dbReference type="GO" id="GO:0005886">
    <property type="term" value="C:plasma membrane"/>
    <property type="evidence" value="ECO:0007669"/>
    <property type="project" value="UniProtKB-SubCell"/>
</dbReference>
<keyword evidence="8" id="KW-0406">Ion transport</keyword>
<dbReference type="Proteomes" id="UP000299102">
    <property type="component" value="Unassembled WGS sequence"/>
</dbReference>
<sequence>MERQGFEIWDWIIIVLTMGLSMGIGIYFRFTGGKQKTNEEYLLADRNMSILPVAASLMASFISATSLLGISAENYYYGAIWMIVNIAYGIAIPIITNLYLPVFFGLQKTSTYEYLELRFGPRIRMIASLTYTLQMVLYNGIVLYAPAIVVEAITGLNRSVSILMVGLGCTIYSTLGGMKAVLFTDLLQTVLMYISIIGILIHGTIKVGGFQNVFSIASEGGRLNFINFNPDPTERHTWWSILIGGIFTHVAITGVNHTSVQRFLTVSTLKRSRMCVWMSWPLLSFLSLIACLNGLILYAVYHKCDPLTAGEIAKTDQLIPFYVVDMMKDVPGLLGLFVAGIFSASLSTVSAACNALAAVTLTDYIGRHVPTISITVMDVLVVGCRHFKILGKLYSKFLRLYPFVNKCVRACVRACMHEWCKVRETMLPWLTKFVACSYGLLFLALAFVVEHLGGLLQAALTIFGAVGGPLLGVFTLGMFTTFANEIGASVGLFFSMTFMLWISFGQPRPIPQKLPLSVEGCVNITLPSPAMSSPSDIPYLYRISYMWASPIGCLLVIVIGSLVSLLSIRFSRKPKAAPLDPALFTPLLAERLRQRRKQEEKFNVQVIQLVEKETLQTRK</sequence>
<evidence type="ECO:0000256" key="2">
    <source>
        <dbReference type="ARBA" id="ARBA00006434"/>
    </source>
</evidence>
<gene>
    <name evidence="13" type="ORF">EVAR_44412_1</name>
</gene>
<feature type="transmembrane region" description="Helical" evidence="12">
    <location>
        <begin position="333"/>
        <end position="357"/>
    </location>
</feature>
<evidence type="ECO:0000256" key="1">
    <source>
        <dbReference type="ARBA" id="ARBA00004651"/>
    </source>
</evidence>
<keyword evidence="7" id="KW-0915">Sodium</keyword>
<evidence type="ECO:0000256" key="12">
    <source>
        <dbReference type="SAM" id="Phobius"/>
    </source>
</evidence>
<keyword evidence="5 12" id="KW-0812">Transmembrane</keyword>
<organism evidence="13 14">
    <name type="scientific">Eumeta variegata</name>
    <name type="common">Bagworm moth</name>
    <name type="synonym">Eumeta japonica</name>
    <dbReference type="NCBI Taxonomy" id="151549"/>
    <lineage>
        <taxon>Eukaryota</taxon>
        <taxon>Metazoa</taxon>
        <taxon>Ecdysozoa</taxon>
        <taxon>Arthropoda</taxon>
        <taxon>Hexapoda</taxon>
        <taxon>Insecta</taxon>
        <taxon>Pterygota</taxon>
        <taxon>Neoptera</taxon>
        <taxon>Endopterygota</taxon>
        <taxon>Lepidoptera</taxon>
        <taxon>Glossata</taxon>
        <taxon>Ditrysia</taxon>
        <taxon>Tineoidea</taxon>
        <taxon>Psychidae</taxon>
        <taxon>Oiketicinae</taxon>
        <taxon>Eumeta</taxon>
    </lineage>
</organism>
<dbReference type="InterPro" id="IPR001734">
    <property type="entry name" value="Na/solute_symporter"/>
</dbReference>
<dbReference type="PROSITE" id="PS50283">
    <property type="entry name" value="NA_SOLUT_SYMP_3"/>
    <property type="match status" value="1"/>
</dbReference>
<evidence type="ECO:0000256" key="7">
    <source>
        <dbReference type="ARBA" id="ARBA00023053"/>
    </source>
</evidence>
<accession>A0A4C1XU93</accession>
<feature type="transmembrane region" description="Helical" evidence="12">
    <location>
        <begin position="12"/>
        <end position="30"/>
    </location>
</feature>
<dbReference type="EMBL" id="BGZK01000938">
    <property type="protein sequence ID" value="GBP65767.1"/>
    <property type="molecule type" value="Genomic_DNA"/>
</dbReference>
<comment type="caution">
    <text evidence="13">The sequence shown here is derived from an EMBL/GenBank/DDBJ whole genome shotgun (WGS) entry which is preliminary data.</text>
</comment>
<evidence type="ECO:0000313" key="14">
    <source>
        <dbReference type="Proteomes" id="UP000299102"/>
    </source>
</evidence>
<feature type="transmembrane region" description="Helical" evidence="12">
    <location>
        <begin position="125"/>
        <end position="147"/>
    </location>
</feature>
<feature type="transmembrane region" description="Helical" evidence="12">
    <location>
        <begin position="159"/>
        <end position="178"/>
    </location>
</feature>
<feature type="transmembrane region" description="Helical" evidence="12">
    <location>
        <begin position="429"/>
        <end position="449"/>
    </location>
</feature>
<dbReference type="NCBIfam" id="TIGR00813">
    <property type="entry name" value="sss"/>
    <property type="match status" value="1"/>
</dbReference>
<evidence type="ECO:0000256" key="4">
    <source>
        <dbReference type="ARBA" id="ARBA00022475"/>
    </source>
</evidence>
<dbReference type="CDD" id="cd11492">
    <property type="entry name" value="SLC5sbd_NIS-SMVT"/>
    <property type="match status" value="1"/>
</dbReference>
<keyword evidence="10" id="KW-0739">Sodium transport</keyword>
<keyword evidence="6 12" id="KW-1133">Transmembrane helix</keyword>
<reference evidence="13 14" key="1">
    <citation type="journal article" date="2019" name="Commun. Biol.">
        <title>The bagworm genome reveals a unique fibroin gene that provides high tensile strength.</title>
        <authorList>
            <person name="Kono N."/>
            <person name="Nakamura H."/>
            <person name="Ohtoshi R."/>
            <person name="Tomita M."/>
            <person name="Numata K."/>
            <person name="Arakawa K."/>
        </authorList>
    </citation>
    <scope>NUCLEOTIDE SEQUENCE [LARGE SCALE GENOMIC DNA]</scope>
</reference>
<dbReference type="PANTHER" id="PTHR42985">
    <property type="entry name" value="SODIUM-COUPLED MONOCARBOXYLATE TRANSPORTER"/>
    <property type="match status" value="1"/>
</dbReference>
<evidence type="ECO:0000256" key="11">
    <source>
        <dbReference type="RuleBase" id="RU362091"/>
    </source>
</evidence>
<keyword evidence="9 12" id="KW-0472">Membrane</keyword>
<name>A0A4C1XU93_EUMVA</name>
<evidence type="ECO:0000256" key="6">
    <source>
        <dbReference type="ARBA" id="ARBA00022989"/>
    </source>
</evidence>
<dbReference type="InterPro" id="IPR051163">
    <property type="entry name" value="Sodium:Solute_Symporter_SSF"/>
</dbReference>
<dbReference type="GO" id="GO:0015293">
    <property type="term" value="F:symporter activity"/>
    <property type="evidence" value="ECO:0007669"/>
    <property type="project" value="TreeGrafter"/>
</dbReference>
<evidence type="ECO:0000313" key="13">
    <source>
        <dbReference type="EMBL" id="GBP65767.1"/>
    </source>
</evidence>
<feature type="transmembrane region" description="Helical" evidence="12">
    <location>
        <begin position="76"/>
        <end position="104"/>
    </location>
</feature>
<keyword evidence="3" id="KW-0813">Transport</keyword>
<evidence type="ECO:0000256" key="10">
    <source>
        <dbReference type="ARBA" id="ARBA00023201"/>
    </source>
</evidence>
<feature type="transmembrane region" description="Helical" evidence="12">
    <location>
        <begin position="455"/>
        <end position="479"/>
    </location>
</feature>
<feature type="transmembrane region" description="Helical" evidence="12">
    <location>
        <begin position="486"/>
        <end position="504"/>
    </location>
</feature>
<keyword evidence="4" id="KW-1003">Cell membrane</keyword>
<feature type="transmembrane region" description="Helical" evidence="12">
    <location>
        <begin position="545"/>
        <end position="566"/>
    </location>
</feature>
<feature type="transmembrane region" description="Helical" evidence="12">
    <location>
        <begin position="190"/>
        <end position="217"/>
    </location>
</feature>
<dbReference type="OrthoDB" id="6132759at2759"/>
<comment type="subcellular location">
    <subcellularLocation>
        <location evidence="1">Cell membrane</location>
        <topology evidence="1">Multi-pass membrane protein</topology>
    </subcellularLocation>
</comment>
<dbReference type="AlphaFoldDB" id="A0A4C1XU93"/>
<feature type="transmembrane region" description="Helical" evidence="12">
    <location>
        <begin position="276"/>
        <end position="301"/>
    </location>
</feature>
<dbReference type="GO" id="GO:0006814">
    <property type="term" value="P:sodium ion transport"/>
    <property type="evidence" value="ECO:0007669"/>
    <property type="project" value="UniProtKB-KW"/>
</dbReference>
<dbReference type="InterPro" id="IPR038377">
    <property type="entry name" value="Na/Glc_symporter_sf"/>
</dbReference>
<protein>
    <submittedName>
        <fullName evidence="13">Sodium-dependent multivitamin transporter</fullName>
    </submittedName>
</protein>
<feature type="transmembrane region" description="Helical" evidence="12">
    <location>
        <begin position="237"/>
        <end position="255"/>
    </location>
</feature>
<dbReference type="Gene3D" id="1.20.1730.10">
    <property type="entry name" value="Sodium/glucose cotransporter"/>
    <property type="match status" value="1"/>
</dbReference>